<comment type="caution">
    <text evidence="8">The sequence shown here is derived from an EMBL/GenBank/DDBJ whole genome shotgun (WGS) entry which is preliminary data.</text>
</comment>
<dbReference type="GO" id="GO:0030288">
    <property type="term" value="C:outer membrane-bounded periplasmic space"/>
    <property type="evidence" value="ECO:0007669"/>
    <property type="project" value="TreeGrafter"/>
</dbReference>
<evidence type="ECO:0000313" key="8">
    <source>
        <dbReference type="EMBL" id="OGM08679.1"/>
    </source>
</evidence>
<dbReference type="InterPro" id="IPR055210">
    <property type="entry name" value="CtpA/B_N"/>
</dbReference>
<dbReference type="Pfam" id="PF17820">
    <property type="entry name" value="PDZ_6"/>
    <property type="match status" value="1"/>
</dbReference>
<evidence type="ECO:0000256" key="5">
    <source>
        <dbReference type="RuleBase" id="RU004404"/>
    </source>
</evidence>
<dbReference type="GO" id="GO:0007165">
    <property type="term" value="P:signal transduction"/>
    <property type="evidence" value="ECO:0007669"/>
    <property type="project" value="TreeGrafter"/>
</dbReference>
<keyword evidence="6" id="KW-1133">Transmembrane helix</keyword>
<dbReference type="Pfam" id="PF03572">
    <property type="entry name" value="Peptidase_S41"/>
    <property type="match status" value="1"/>
</dbReference>
<protein>
    <recommendedName>
        <fullName evidence="7">PDZ domain-containing protein</fullName>
    </recommendedName>
</protein>
<dbReference type="PANTHER" id="PTHR32060:SF30">
    <property type="entry name" value="CARBOXY-TERMINAL PROCESSING PROTEASE CTPA"/>
    <property type="match status" value="1"/>
</dbReference>
<dbReference type="Gene3D" id="2.30.42.10">
    <property type="match status" value="1"/>
</dbReference>
<accession>A0A1F7X1T3</accession>
<dbReference type="GO" id="GO:0008236">
    <property type="term" value="F:serine-type peptidase activity"/>
    <property type="evidence" value="ECO:0007669"/>
    <property type="project" value="UniProtKB-KW"/>
</dbReference>
<evidence type="ECO:0000313" key="9">
    <source>
        <dbReference type="Proteomes" id="UP000176939"/>
    </source>
</evidence>
<dbReference type="GO" id="GO:0004175">
    <property type="term" value="F:endopeptidase activity"/>
    <property type="evidence" value="ECO:0007669"/>
    <property type="project" value="TreeGrafter"/>
</dbReference>
<feature type="domain" description="PDZ" evidence="7">
    <location>
        <begin position="108"/>
        <end position="184"/>
    </location>
</feature>
<proteinExistence type="inferred from homology"/>
<dbReference type="Gene3D" id="3.30.750.44">
    <property type="match status" value="1"/>
</dbReference>
<dbReference type="PANTHER" id="PTHR32060">
    <property type="entry name" value="TAIL-SPECIFIC PROTEASE"/>
    <property type="match status" value="1"/>
</dbReference>
<dbReference type="GO" id="GO:0006508">
    <property type="term" value="P:proteolysis"/>
    <property type="evidence" value="ECO:0007669"/>
    <property type="project" value="UniProtKB-KW"/>
</dbReference>
<dbReference type="InterPro" id="IPR036034">
    <property type="entry name" value="PDZ_sf"/>
</dbReference>
<organism evidence="8 9">
    <name type="scientific">Candidatus Woesebacteria bacterium RBG_13_36_22</name>
    <dbReference type="NCBI Taxonomy" id="1802478"/>
    <lineage>
        <taxon>Bacteria</taxon>
        <taxon>Candidatus Woeseibacteriota</taxon>
    </lineage>
</organism>
<dbReference type="EMBL" id="MGFQ01000038">
    <property type="protein sequence ID" value="OGM08679.1"/>
    <property type="molecule type" value="Genomic_DNA"/>
</dbReference>
<keyword evidence="4 5" id="KW-0720">Serine protease</keyword>
<dbReference type="Pfam" id="PF22694">
    <property type="entry name" value="CtpB_N-like"/>
    <property type="match status" value="1"/>
</dbReference>
<dbReference type="InterPro" id="IPR001478">
    <property type="entry name" value="PDZ"/>
</dbReference>
<comment type="similarity">
    <text evidence="1 5">Belongs to the peptidase S41A family.</text>
</comment>
<dbReference type="InterPro" id="IPR041489">
    <property type="entry name" value="PDZ_6"/>
</dbReference>
<reference evidence="8 9" key="1">
    <citation type="journal article" date="2016" name="Nat. Commun.">
        <title>Thousands of microbial genomes shed light on interconnected biogeochemical processes in an aquifer system.</title>
        <authorList>
            <person name="Anantharaman K."/>
            <person name="Brown C.T."/>
            <person name="Hug L.A."/>
            <person name="Sharon I."/>
            <person name="Castelle C.J."/>
            <person name="Probst A.J."/>
            <person name="Thomas B.C."/>
            <person name="Singh A."/>
            <person name="Wilkins M.J."/>
            <person name="Karaoz U."/>
            <person name="Brodie E.L."/>
            <person name="Williams K.H."/>
            <person name="Hubbard S.S."/>
            <person name="Banfield J.F."/>
        </authorList>
    </citation>
    <scope>NUCLEOTIDE SEQUENCE [LARGE SCALE GENOMIC DNA]</scope>
</reference>
<dbReference type="SUPFAM" id="SSF52096">
    <property type="entry name" value="ClpP/crotonase"/>
    <property type="match status" value="1"/>
</dbReference>
<dbReference type="SUPFAM" id="SSF50156">
    <property type="entry name" value="PDZ domain-like"/>
    <property type="match status" value="1"/>
</dbReference>
<dbReference type="SMART" id="SM00228">
    <property type="entry name" value="PDZ"/>
    <property type="match status" value="1"/>
</dbReference>
<evidence type="ECO:0000256" key="6">
    <source>
        <dbReference type="SAM" id="Phobius"/>
    </source>
</evidence>
<feature type="transmembrane region" description="Helical" evidence="6">
    <location>
        <begin position="12"/>
        <end position="30"/>
    </location>
</feature>
<dbReference type="InterPro" id="IPR029045">
    <property type="entry name" value="ClpP/crotonase-like_dom_sf"/>
</dbReference>
<dbReference type="Proteomes" id="UP000176939">
    <property type="component" value="Unassembled WGS sequence"/>
</dbReference>
<dbReference type="Gene3D" id="3.90.226.10">
    <property type="entry name" value="2-enoyl-CoA Hydratase, Chain A, domain 1"/>
    <property type="match status" value="1"/>
</dbReference>
<dbReference type="CDD" id="cd06782">
    <property type="entry name" value="cpPDZ_CPP-like"/>
    <property type="match status" value="1"/>
</dbReference>
<gene>
    <name evidence="8" type="ORF">A2Z67_00375</name>
</gene>
<evidence type="ECO:0000256" key="1">
    <source>
        <dbReference type="ARBA" id="ARBA00009179"/>
    </source>
</evidence>
<evidence type="ECO:0000256" key="4">
    <source>
        <dbReference type="ARBA" id="ARBA00022825"/>
    </source>
</evidence>
<dbReference type="PROSITE" id="PS50106">
    <property type="entry name" value="PDZ"/>
    <property type="match status" value="1"/>
</dbReference>
<dbReference type="InterPro" id="IPR005151">
    <property type="entry name" value="Tail-specific_protease"/>
</dbReference>
<dbReference type="SMART" id="SM00245">
    <property type="entry name" value="TSPc"/>
    <property type="match status" value="1"/>
</dbReference>
<keyword evidence="6" id="KW-0472">Membrane</keyword>
<keyword evidence="2 5" id="KW-0645">Protease</keyword>
<keyword evidence="6" id="KW-0812">Transmembrane</keyword>
<sequence length="412" mass="45306">MPKVNIIRLRKILLSLVFIVVIFSGGYFLGNRNYRVSLTKLSDIKIERNVPLDKNVDFGLFWKVWDTMVSSYYDKTKINPKEMVYGAIRGMVSAIGDPYTVFLPPEENKVVQEDLQGSFQGVGIQIGFRGTQLAVIAPLPKSPAEEAGVKPGDYIIGIKDENKKIDISTSGMSLPDAVETIRGTAGTKVTLTLLRDGTEKPIVVDIIRKDINVPSVVLTFEGQNKDIADIRLLKFAGETNGEWETTVRDILKNKPKGIILDLRNNPGGYLQGAVDIAGEFLPNNTLVVYEAKSDGTKTEFRTDKFPRLANIPLVILVNKGSASASEILAGALRDQAKIKLVGDITFGKGTIQEPRQLDQGAGLHITVAKWLTPKETWVNGQGLEPDVKIEDNPDTQEDEQFAKALEVLNTGK</sequence>
<evidence type="ECO:0000256" key="2">
    <source>
        <dbReference type="ARBA" id="ARBA00022670"/>
    </source>
</evidence>
<dbReference type="CDD" id="cd07560">
    <property type="entry name" value="Peptidase_S41_CPP"/>
    <property type="match status" value="1"/>
</dbReference>
<evidence type="ECO:0000256" key="3">
    <source>
        <dbReference type="ARBA" id="ARBA00022801"/>
    </source>
</evidence>
<evidence type="ECO:0000259" key="7">
    <source>
        <dbReference type="PROSITE" id="PS50106"/>
    </source>
</evidence>
<keyword evidence="3 5" id="KW-0378">Hydrolase</keyword>
<name>A0A1F7X1T3_9BACT</name>
<dbReference type="NCBIfam" id="TIGR00225">
    <property type="entry name" value="prc"/>
    <property type="match status" value="1"/>
</dbReference>
<dbReference type="InterPro" id="IPR004447">
    <property type="entry name" value="Peptidase_S41A"/>
</dbReference>
<dbReference type="AlphaFoldDB" id="A0A1F7X1T3"/>